<reference evidence="3 4" key="1">
    <citation type="submission" date="2021-06" db="EMBL/GenBank/DDBJ databases">
        <title>Microbial metabolic specificity influences pelagic lipid remineralization.</title>
        <authorList>
            <person name="Behrendt L."/>
            <person name="Hunter J.E."/>
            <person name="Alcolombri U."/>
            <person name="Smriga S."/>
            <person name="Mincer T."/>
            <person name="Lowenstein D.P."/>
            <person name="Peaudecerf F.J."/>
            <person name="Fernandez V.I."/>
            <person name="Fredricks H."/>
            <person name="Almblad H."/>
            <person name="Harrison J.J."/>
            <person name="Stocker R."/>
            <person name="Van Mooy B.A.S."/>
        </authorList>
    </citation>
    <scope>NUCLEOTIDE SEQUENCE [LARGE SCALE GENOMIC DNA]</scope>
    <source>
        <strain evidence="3 4">A252</strain>
    </source>
</reference>
<protein>
    <submittedName>
        <fullName evidence="3">Uncharacterized protein</fullName>
    </submittedName>
</protein>
<feature type="region of interest" description="Disordered" evidence="2">
    <location>
        <begin position="64"/>
        <end position="87"/>
    </location>
</feature>
<sequence>MAQPEYLTLDGTRYSTDKLSDEARNQMINIQAVDAEMARLQQQLAIAQTARNAYVIALRTAVKAPAASTEQVKPKKPRASRKPKSSE</sequence>
<proteinExistence type="predicted"/>
<gene>
    <name evidence="3" type="ORF">KQ248_07500</name>
</gene>
<evidence type="ECO:0000256" key="2">
    <source>
        <dbReference type="SAM" id="MobiDB-lite"/>
    </source>
</evidence>
<evidence type="ECO:0000313" key="3">
    <source>
        <dbReference type="EMBL" id="QWV18499.1"/>
    </source>
</evidence>
<keyword evidence="1" id="KW-0175">Coiled coil</keyword>
<evidence type="ECO:0000313" key="4">
    <source>
        <dbReference type="Proteomes" id="UP000683436"/>
    </source>
</evidence>
<feature type="coiled-coil region" evidence="1">
    <location>
        <begin position="23"/>
        <end position="50"/>
    </location>
</feature>
<organism evidence="3 4">
    <name type="scientific">Stutzerimonas zhaodongensis</name>
    <dbReference type="NCBI Taxonomy" id="1176257"/>
    <lineage>
        <taxon>Bacteria</taxon>
        <taxon>Pseudomonadati</taxon>
        <taxon>Pseudomonadota</taxon>
        <taxon>Gammaproteobacteria</taxon>
        <taxon>Pseudomonadales</taxon>
        <taxon>Pseudomonadaceae</taxon>
        <taxon>Stutzerimonas</taxon>
    </lineage>
</organism>
<dbReference type="EMBL" id="CP076683">
    <property type="protein sequence ID" value="QWV18499.1"/>
    <property type="molecule type" value="Genomic_DNA"/>
</dbReference>
<accession>A0ABX8J024</accession>
<dbReference type="Proteomes" id="UP000683436">
    <property type="component" value="Chromosome"/>
</dbReference>
<dbReference type="RefSeq" id="WP_216707108.1">
    <property type="nucleotide sequence ID" value="NZ_CP076683.1"/>
</dbReference>
<keyword evidence="4" id="KW-1185">Reference proteome</keyword>
<evidence type="ECO:0000256" key="1">
    <source>
        <dbReference type="SAM" id="Coils"/>
    </source>
</evidence>
<name>A0ABX8J024_9GAMM</name>
<feature type="compositionally biased region" description="Basic residues" evidence="2">
    <location>
        <begin position="74"/>
        <end position="87"/>
    </location>
</feature>